<evidence type="ECO:0000256" key="1">
    <source>
        <dbReference type="ARBA" id="ARBA00022729"/>
    </source>
</evidence>
<gene>
    <name evidence="8" type="ORF">HUK65_03990</name>
</gene>
<dbReference type="InterPro" id="IPR036328">
    <property type="entry name" value="MliC_sf"/>
</dbReference>
<dbReference type="PANTHER" id="PTHR35535">
    <property type="entry name" value="HEAT SHOCK PROTEIN HSLJ"/>
    <property type="match status" value="1"/>
</dbReference>
<reference evidence="8 9" key="1">
    <citation type="journal article" date="2000" name="Arch. Microbiol.">
        <title>Rhodobaca bogoriensis gen. nov. and sp. nov., an alkaliphilic purple nonsulfur bacterium from African Rift Valley soda lakes.</title>
        <authorList>
            <person name="Milford A.D."/>
            <person name="Achenbach L.A."/>
            <person name="Jung D.O."/>
            <person name="Madigan M.T."/>
        </authorList>
    </citation>
    <scope>NUCLEOTIDE SEQUENCE [LARGE SCALE GENOMIC DNA]</scope>
    <source>
        <strain evidence="8 9">2376</strain>
    </source>
</reference>
<dbReference type="InterPro" id="IPR038670">
    <property type="entry name" value="HslJ-like_sf"/>
</dbReference>
<dbReference type="InterPro" id="IPR053147">
    <property type="entry name" value="Hsp_HslJ-like"/>
</dbReference>
<evidence type="ECO:0000313" key="8">
    <source>
        <dbReference type="EMBL" id="NYS24143.1"/>
    </source>
</evidence>
<organism evidence="8 9">
    <name type="scientific">Rhabdonatronobacter sediminivivens</name>
    <dbReference type="NCBI Taxonomy" id="2743469"/>
    <lineage>
        <taxon>Bacteria</taxon>
        <taxon>Pseudomonadati</taxon>
        <taxon>Pseudomonadota</taxon>
        <taxon>Alphaproteobacteria</taxon>
        <taxon>Rhodobacterales</taxon>
        <taxon>Paracoccaceae</taxon>
        <taxon>Rhabdonatronobacter</taxon>
    </lineage>
</organism>
<evidence type="ECO:0000256" key="5">
    <source>
        <dbReference type="SAM" id="SignalP"/>
    </source>
</evidence>
<keyword evidence="2" id="KW-0472">Membrane</keyword>
<protein>
    <submittedName>
        <fullName evidence="8">META domain-containing protein</fullName>
    </submittedName>
</protein>
<dbReference type="InterPro" id="IPR018660">
    <property type="entry name" value="MliC"/>
</dbReference>
<evidence type="ECO:0000256" key="4">
    <source>
        <dbReference type="ARBA" id="ARBA00023288"/>
    </source>
</evidence>
<dbReference type="Proteomes" id="UP000529417">
    <property type="component" value="Unassembled WGS sequence"/>
</dbReference>
<keyword evidence="1 5" id="KW-0732">Signal</keyword>
<dbReference type="Pfam" id="PF09864">
    <property type="entry name" value="MliC"/>
    <property type="match status" value="1"/>
</dbReference>
<sequence length="316" mass="33370">MTHPLLPPALTAALSLALALPALADTRTLAGAITYFERIALPEGSLLMVEALDEEERALAALRVPTDGAQVPLAFALEVPADQLLTLRAGLRWPDGALWLTLPQGVVPGEDDLDLGEIRARHSDPMGFASLLRCGDSLLEFGIIPEGARLRGSDGVWLLEAAPAASGARFEDPQDADTWVWSRGESALVSIAGEELPECSLLSSQADLVQLWDIRTLNGAPVSAPEDATIGFTPDGRVSAGLGCNRMIGSYTRHGGMLDFRQMASTLMACPDDLAAEERKLVEVLASVDGYRLDDAGALVLTARGAPVLEAAKVAD</sequence>
<dbReference type="PANTHER" id="PTHR35535:SF1">
    <property type="entry name" value="HEAT SHOCK PROTEIN HSLJ"/>
    <property type="match status" value="1"/>
</dbReference>
<evidence type="ECO:0000259" key="6">
    <source>
        <dbReference type="Pfam" id="PF03724"/>
    </source>
</evidence>
<keyword evidence="9" id="KW-1185">Reference proteome</keyword>
<feature type="domain" description="C-type lysozyme inhibitor" evidence="7">
    <location>
        <begin position="148"/>
        <end position="194"/>
    </location>
</feature>
<evidence type="ECO:0000256" key="3">
    <source>
        <dbReference type="ARBA" id="ARBA00023139"/>
    </source>
</evidence>
<dbReference type="Pfam" id="PF09619">
    <property type="entry name" value="YscW"/>
    <property type="match status" value="1"/>
</dbReference>
<evidence type="ECO:0000256" key="2">
    <source>
        <dbReference type="ARBA" id="ARBA00023136"/>
    </source>
</evidence>
<dbReference type="RefSeq" id="WP_179904850.1">
    <property type="nucleotide sequence ID" value="NZ_JACBXS010000006.1"/>
</dbReference>
<evidence type="ECO:0000259" key="7">
    <source>
        <dbReference type="Pfam" id="PF09864"/>
    </source>
</evidence>
<feature type="signal peptide" evidence="5">
    <location>
        <begin position="1"/>
        <end position="24"/>
    </location>
</feature>
<proteinExistence type="predicted"/>
<feature type="domain" description="DUF306" evidence="6">
    <location>
        <begin position="208"/>
        <end position="309"/>
    </location>
</feature>
<dbReference type="SUPFAM" id="SSF141488">
    <property type="entry name" value="YdhA-like"/>
    <property type="match status" value="1"/>
</dbReference>
<keyword evidence="4" id="KW-0449">Lipoprotein</keyword>
<dbReference type="Gene3D" id="2.40.128.270">
    <property type="match status" value="1"/>
</dbReference>
<name>A0A7Z0KZ81_9RHOB</name>
<comment type="caution">
    <text evidence="8">The sequence shown here is derived from an EMBL/GenBank/DDBJ whole genome shotgun (WGS) entry which is preliminary data.</text>
</comment>
<dbReference type="InterPro" id="IPR039366">
    <property type="entry name" value="Pilotin"/>
</dbReference>
<keyword evidence="3" id="KW-0564">Palmitate</keyword>
<accession>A0A7Z0KZ81</accession>
<feature type="chain" id="PRO_5031371077" evidence="5">
    <location>
        <begin position="25"/>
        <end position="316"/>
    </location>
</feature>
<evidence type="ECO:0000313" key="9">
    <source>
        <dbReference type="Proteomes" id="UP000529417"/>
    </source>
</evidence>
<dbReference type="InterPro" id="IPR005184">
    <property type="entry name" value="DUF306_Meta_HslJ"/>
</dbReference>
<dbReference type="AlphaFoldDB" id="A0A7Z0KZ81"/>
<dbReference type="Pfam" id="PF03724">
    <property type="entry name" value="META"/>
    <property type="match status" value="1"/>
</dbReference>
<dbReference type="EMBL" id="JACBXS010000006">
    <property type="protein sequence ID" value="NYS24143.1"/>
    <property type="molecule type" value="Genomic_DNA"/>
</dbReference>